<keyword evidence="2" id="KW-0030">Aminoacyl-tRNA synthetase</keyword>
<keyword evidence="2" id="KW-0436">Ligase</keyword>
<keyword evidence="3" id="KW-1185">Reference proteome</keyword>
<feature type="signal peptide" evidence="1">
    <location>
        <begin position="1"/>
        <end position="21"/>
    </location>
</feature>
<dbReference type="Proteomes" id="UP000077177">
    <property type="component" value="Chromosome"/>
</dbReference>
<organism evidence="2 3">
    <name type="scientific">Flavisolibacter tropicus</name>
    <dbReference type="NCBI Taxonomy" id="1492898"/>
    <lineage>
        <taxon>Bacteria</taxon>
        <taxon>Pseudomonadati</taxon>
        <taxon>Bacteroidota</taxon>
        <taxon>Chitinophagia</taxon>
        <taxon>Chitinophagales</taxon>
        <taxon>Chitinophagaceae</taxon>
        <taxon>Flavisolibacter</taxon>
    </lineage>
</organism>
<dbReference type="InterPro" id="IPR045950">
    <property type="entry name" value="DUF6370"/>
</dbReference>
<name>A0A172TTW7_9BACT</name>
<protein>
    <submittedName>
        <fullName evidence="2">Glutaminyl-tRNA synthetase</fullName>
    </submittedName>
</protein>
<evidence type="ECO:0000313" key="2">
    <source>
        <dbReference type="EMBL" id="ANE50426.1"/>
    </source>
</evidence>
<dbReference type="EMBL" id="CP011390">
    <property type="protein sequence ID" value="ANE50426.1"/>
    <property type="molecule type" value="Genomic_DNA"/>
</dbReference>
<reference evidence="2 3" key="2">
    <citation type="journal article" date="2016" name="Int. J. Syst. Evol. Microbiol.">
        <title>Flavisolibacter tropicus sp. nov., isolated from tropical soil.</title>
        <authorList>
            <person name="Lee J.J."/>
            <person name="Kang M.S."/>
            <person name="Kim G.S."/>
            <person name="Lee C.S."/>
            <person name="Lim S."/>
            <person name="Lee J."/>
            <person name="Roh S.H."/>
            <person name="Kang H."/>
            <person name="Ha J.M."/>
            <person name="Bae S."/>
            <person name="Jung H.Y."/>
            <person name="Kim M.K."/>
        </authorList>
    </citation>
    <scope>NUCLEOTIDE SEQUENCE [LARGE SCALE GENOMIC DNA]</scope>
    <source>
        <strain evidence="2 3">LCS9</strain>
    </source>
</reference>
<reference evidence="3" key="1">
    <citation type="submission" date="2015-01" db="EMBL/GenBank/DDBJ databases">
        <title>Flavisolibacter sp./LCS9/ whole genome sequencing.</title>
        <authorList>
            <person name="Kim M.K."/>
            <person name="Srinivasan S."/>
            <person name="Lee J.-J."/>
        </authorList>
    </citation>
    <scope>NUCLEOTIDE SEQUENCE [LARGE SCALE GENOMIC DNA]</scope>
    <source>
        <strain evidence="3">LCS9</strain>
    </source>
</reference>
<dbReference type="OrthoDB" id="676338at2"/>
<evidence type="ECO:0000256" key="1">
    <source>
        <dbReference type="SAM" id="SignalP"/>
    </source>
</evidence>
<dbReference type="Pfam" id="PF19897">
    <property type="entry name" value="DUF6370"/>
    <property type="match status" value="1"/>
</dbReference>
<sequence>MKSLYILLVCCFSYLAGHAQAKETVATKPDPSKPVQVVEAACGQCQFGLPGQDCELAVRINGKAYYVDGTHIDSYGDAHAKDGFCKAIRKAEVQGEVVDNRFKATYFKLIKSNGKKG</sequence>
<keyword evidence="1" id="KW-0732">Signal</keyword>
<proteinExistence type="predicted"/>
<feature type="chain" id="PRO_5008001147" evidence="1">
    <location>
        <begin position="22"/>
        <end position="117"/>
    </location>
</feature>
<accession>A0A172TTW7</accession>
<dbReference type="KEGG" id="fla:SY85_07895"/>
<evidence type="ECO:0000313" key="3">
    <source>
        <dbReference type="Proteomes" id="UP000077177"/>
    </source>
</evidence>
<dbReference type="GO" id="GO:0004812">
    <property type="term" value="F:aminoacyl-tRNA ligase activity"/>
    <property type="evidence" value="ECO:0007669"/>
    <property type="project" value="UniProtKB-KW"/>
</dbReference>
<dbReference type="RefSeq" id="WP_066403263.1">
    <property type="nucleotide sequence ID" value="NZ_CP011390.1"/>
</dbReference>
<dbReference type="AlphaFoldDB" id="A0A172TTW7"/>
<gene>
    <name evidence="2" type="ORF">SY85_07895</name>
</gene>